<gene>
    <name evidence="9" type="ORF">Pla52o_27630</name>
</gene>
<dbReference type="PANTHER" id="PTHR21442">
    <property type="entry name" value="CILIA- AND FLAGELLA-ASSOCIATED PROTEIN 206"/>
    <property type="match status" value="1"/>
</dbReference>
<keyword evidence="8" id="KW-0732">Signal</keyword>
<dbReference type="OrthoDB" id="272239at2"/>
<evidence type="ECO:0000313" key="9">
    <source>
        <dbReference type="EMBL" id="TWU23227.1"/>
    </source>
</evidence>
<dbReference type="PANTHER" id="PTHR21442:SF0">
    <property type="entry name" value="CILIA- AND FLAGELLA-ASSOCIATED PROTEIN 206"/>
    <property type="match status" value="1"/>
</dbReference>
<keyword evidence="5" id="KW-0206">Cytoskeleton</keyword>
<dbReference type="InterPro" id="IPR012348">
    <property type="entry name" value="RNR-like"/>
</dbReference>
<comment type="subcellular location">
    <subcellularLocation>
        <location evidence="1">Cytoplasm</location>
        <location evidence="1">Cytoskeleton</location>
        <location evidence="1">Cilium axoneme</location>
    </subcellularLocation>
</comment>
<keyword evidence="4" id="KW-0969">Cilium</keyword>
<dbReference type="GO" id="GO:0016491">
    <property type="term" value="F:oxidoreductase activity"/>
    <property type="evidence" value="ECO:0007669"/>
    <property type="project" value="InterPro"/>
</dbReference>
<dbReference type="AlphaFoldDB" id="A0A5C6CHK8"/>
<feature type="chain" id="PRO_5022706097" evidence="8">
    <location>
        <begin position="34"/>
        <end position="230"/>
    </location>
</feature>
<sequence precursor="true">MFQQTTKSPFKRPLGFAVVALSVFVTASHSAHAQSGTRTARPKAKPPARAAAGGSQSRTAPATVALDGYCAVCVIEMKKWVPGKPEYQVTYDGKTYLFPNEEQKQMFVSDPAKYTPAMGGDCTVCSVKMGQTMPGKVQFPVLYGNRLFLFPGEEQKREFLQSPETYANVDLAFDGKCSVCRVEMNQEIQGDPGIATVYQGMRYLFPGDEQRQMFLANPAKYAMPSGRTGK</sequence>
<dbReference type="GO" id="GO:0030030">
    <property type="term" value="P:cell projection organization"/>
    <property type="evidence" value="ECO:0007669"/>
    <property type="project" value="UniProtKB-KW"/>
</dbReference>
<evidence type="ECO:0000256" key="6">
    <source>
        <dbReference type="ARBA" id="ARBA00023273"/>
    </source>
</evidence>
<evidence type="ECO:0000256" key="2">
    <source>
        <dbReference type="ARBA" id="ARBA00022490"/>
    </source>
</evidence>
<organism evidence="9 10">
    <name type="scientific">Novipirellula galeiformis</name>
    <dbReference type="NCBI Taxonomy" id="2528004"/>
    <lineage>
        <taxon>Bacteria</taxon>
        <taxon>Pseudomonadati</taxon>
        <taxon>Planctomycetota</taxon>
        <taxon>Planctomycetia</taxon>
        <taxon>Pirellulales</taxon>
        <taxon>Pirellulaceae</taxon>
        <taxon>Novipirellula</taxon>
    </lineage>
</organism>
<evidence type="ECO:0000256" key="3">
    <source>
        <dbReference type="ARBA" id="ARBA00022794"/>
    </source>
</evidence>
<evidence type="ECO:0000256" key="5">
    <source>
        <dbReference type="ARBA" id="ARBA00023212"/>
    </source>
</evidence>
<dbReference type="Gene3D" id="1.10.620.20">
    <property type="entry name" value="Ribonucleotide Reductase, subunit A"/>
    <property type="match status" value="1"/>
</dbReference>
<keyword evidence="2" id="KW-0963">Cytoplasm</keyword>
<protein>
    <submittedName>
        <fullName evidence="9">YHS domain protein</fullName>
    </submittedName>
</protein>
<feature type="signal peptide" evidence="8">
    <location>
        <begin position="1"/>
        <end position="33"/>
    </location>
</feature>
<proteinExistence type="predicted"/>
<keyword evidence="3" id="KW-0970">Cilium biogenesis/degradation</keyword>
<dbReference type="EMBL" id="SJPT01000004">
    <property type="protein sequence ID" value="TWU23227.1"/>
    <property type="molecule type" value="Genomic_DNA"/>
</dbReference>
<dbReference type="RefSeq" id="WP_146594974.1">
    <property type="nucleotide sequence ID" value="NZ_SJPT01000004.1"/>
</dbReference>
<dbReference type="Proteomes" id="UP000316304">
    <property type="component" value="Unassembled WGS sequence"/>
</dbReference>
<evidence type="ECO:0000313" key="10">
    <source>
        <dbReference type="Proteomes" id="UP000316304"/>
    </source>
</evidence>
<feature type="region of interest" description="Disordered" evidence="7">
    <location>
        <begin position="32"/>
        <end position="57"/>
    </location>
</feature>
<evidence type="ECO:0000256" key="7">
    <source>
        <dbReference type="SAM" id="MobiDB-lite"/>
    </source>
</evidence>
<keyword evidence="6" id="KW-0966">Cell projection</keyword>
<reference evidence="9 10" key="1">
    <citation type="submission" date="2019-02" db="EMBL/GenBank/DDBJ databases">
        <title>Deep-cultivation of Planctomycetes and their phenomic and genomic characterization uncovers novel biology.</title>
        <authorList>
            <person name="Wiegand S."/>
            <person name="Jogler M."/>
            <person name="Boedeker C."/>
            <person name="Pinto D."/>
            <person name="Vollmers J."/>
            <person name="Rivas-Marin E."/>
            <person name="Kohn T."/>
            <person name="Peeters S.H."/>
            <person name="Heuer A."/>
            <person name="Rast P."/>
            <person name="Oberbeckmann S."/>
            <person name="Bunk B."/>
            <person name="Jeske O."/>
            <person name="Meyerdierks A."/>
            <person name="Storesund J.E."/>
            <person name="Kallscheuer N."/>
            <person name="Luecker S."/>
            <person name="Lage O.M."/>
            <person name="Pohl T."/>
            <person name="Merkel B.J."/>
            <person name="Hornburger P."/>
            <person name="Mueller R.-W."/>
            <person name="Bruemmer F."/>
            <person name="Labrenz M."/>
            <person name="Spormann A.M."/>
            <person name="Op Den Camp H."/>
            <person name="Overmann J."/>
            <person name="Amann R."/>
            <person name="Jetten M.S.M."/>
            <person name="Mascher T."/>
            <person name="Medema M.H."/>
            <person name="Devos D.P."/>
            <person name="Kaster A.-K."/>
            <person name="Ovreas L."/>
            <person name="Rohde M."/>
            <person name="Galperin M.Y."/>
            <person name="Jogler C."/>
        </authorList>
    </citation>
    <scope>NUCLEOTIDE SEQUENCE [LARGE SCALE GENOMIC DNA]</scope>
    <source>
        <strain evidence="9 10">Pla52o</strain>
    </source>
</reference>
<evidence type="ECO:0000256" key="4">
    <source>
        <dbReference type="ARBA" id="ARBA00023069"/>
    </source>
</evidence>
<comment type="caution">
    <text evidence="9">The sequence shown here is derived from an EMBL/GenBank/DDBJ whole genome shotgun (WGS) entry which is preliminary data.</text>
</comment>
<dbReference type="InterPro" id="IPR021897">
    <property type="entry name" value="FAP206"/>
</dbReference>
<name>A0A5C6CHK8_9BACT</name>
<evidence type="ECO:0000256" key="8">
    <source>
        <dbReference type="SAM" id="SignalP"/>
    </source>
</evidence>
<evidence type="ECO:0000256" key="1">
    <source>
        <dbReference type="ARBA" id="ARBA00004430"/>
    </source>
</evidence>
<accession>A0A5C6CHK8</accession>
<keyword evidence="10" id="KW-1185">Reference proteome</keyword>